<keyword evidence="2" id="KW-0012">Acyltransferase</keyword>
<reference evidence="4 5" key="1">
    <citation type="submission" date="2019-11" db="EMBL/GenBank/DDBJ databases">
        <title>Identification of a novel strain.</title>
        <authorList>
            <person name="Xu Q."/>
            <person name="Wang G."/>
        </authorList>
    </citation>
    <scope>NUCLEOTIDE SEQUENCE [LARGE SCALE GENOMIC DNA]</scope>
    <source>
        <strain evidence="5">xq</strain>
    </source>
</reference>
<keyword evidence="5" id="KW-1185">Reference proteome</keyword>
<sequence length="149" mass="17096">MSVGDIKIRPLKVSDRKAWEELFHGYINFYEAKVPDDVVALTWERLVNGADGFLGLVAVDDHDRPIGLAHAVFHPSTWSPTAYCYLEDLFVGREARHHGTGRALIEAVYKEADKRGATRTYWATKEDNRTARRLYDRVASLSPFVQYRR</sequence>
<dbReference type="PROSITE" id="PS51186">
    <property type="entry name" value="GNAT"/>
    <property type="match status" value="1"/>
</dbReference>
<dbReference type="InterPro" id="IPR051016">
    <property type="entry name" value="Diverse_Substrate_AcTransf"/>
</dbReference>
<dbReference type="SUPFAM" id="SSF55729">
    <property type="entry name" value="Acyl-CoA N-acyltransferases (Nat)"/>
    <property type="match status" value="1"/>
</dbReference>
<dbReference type="GO" id="GO:0008080">
    <property type="term" value="F:N-acetyltransferase activity"/>
    <property type="evidence" value="ECO:0007669"/>
    <property type="project" value="TreeGrafter"/>
</dbReference>
<dbReference type="Gene3D" id="3.40.630.30">
    <property type="match status" value="1"/>
</dbReference>
<evidence type="ECO:0000256" key="1">
    <source>
        <dbReference type="ARBA" id="ARBA00022679"/>
    </source>
</evidence>
<organism evidence="4 5">
    <name type="scientific">Hyphomicrobium album</name>
    <dbReference type="NCBI Taxonomy" id="2665159"/>
    <lineage>
        <taxon>Bacteria</taxon>
        <taxon>Pseudomonadati</taxon>
        <taxon>Pseudomonadota</taxon>
        <taxon>Alphaproteobacteria</taxon>
        <taxon>Hyphomicrobiales</taxon>
        <taxon>Hyphomicrobiaceae</taxon>
        <taxon>Hyphomicrobium</taxon>
    </lineage>
</organism>
<accession>A0A6I3KID8</accession>
<gene>
    <name evidence="4" type="ORF">GIW81_05045</name>
</gene>
<dbReference type="AlphaFoldDB" id="A0A6I3KID8"/>
<dbReference type="Pfam" id="PF00583">
    <property type="entry name" value="Acetyltransf_1"/>
    <property type="match status" value="1"/>
</dbReference>
<name>A0A6I3KID8_9HYPH</name>
<dbReference type="EMBL" id="WMBQ01000001">
    <property type="protein sequence ID" value="MTD93700.1"/>
    <property type="molecule type" value="Genomic_DNA"/>
</dbReference>
<feature type="domain" description="N-acetyltransferase" evidence="3">
    <location>
        <begin position="6"/>
        <end position="149"/>
    </location>
</feature>
<evidence type="ECO:0000256" key="2">
    <source>
        <dbReference type="ARBA" id="ARBA00023315"/>
    </source>
</evidence>
<proteinExistence type="predicted"/>
<dbReference type="InterPro" id="IPR000182">
    <property type="entry name" value="GNAT_dom"/>
</dbReference>
<evidence type="ECO:0000313" key="5">
    <source>
        <dbReference type="Proteomes" id="UP000440694"/>
    </source>
</evidence>
<dbReference type="PANTHER" id="PTHR10545:SF42">
    <property type="entry name" value="ACETYLTRANSFERASE"/>
    <property type="match status" value="1"/>
</dbReference>
<dbReference type="PANTHER" id="PTHR10545">
    <property type="entry name" value="DIAMINE N-ACETYLTRANSFERASE"/>
    <property type="match status" value="1"/>
</dbReference>
<dbReference type="CDD" id="cd04301">
    <property type="entry name" value="NAT_SF"/>
    <property type="match status" value="1"/>
</dbReference>
<keyword evidence="1 4" id="KW-0808">Transferase</keyword>
<dbReference type="InterPro" id="IPR016181">
    <property type="entry name" value="Acyl_CoA_acyltransferase"/>
</dbReference>
<evidence type="ECO:0000313" key="4">
    <source>
        <dbReference type="EMBL" id="MTD93700.1"/>
    </source>
</evidence>
<comment type="caution">
    <text evidence="4">The sequence shown here is derived from an EMBL/GenBank/DDBJ whole genome shotgun (WGS) entry which is preliminary data.</text>
</comment>
<evidence type="ECO:0000259" key="3">
    <source>
        <dbReference type="PROSITE" id="PS51186"/>
    </source>
</evidence>
<protein>
    <submittedName>
        <fullName evidence="4">GNAT family N-acetyltransferase</fullName>
    </submittedName>
</protein>
<dbReference type="Proteomes" id="UP000440694">
    <property type="component" value="Unassembled WGS sequence"/>
</dbReference>